<dbReference type="PANTHER" id="PTHR11575">
    <property type="entry name" value="5'-NUCLEOTIDASE-RELATED"/>
    <property type="match status" value="1"/>
</dbReference>
<name>A0A449BJ47_9MOLU</name>
<evidence type="ECO:0000259" key="4">
    <source>
        <dbReference type="Pfam" id="PF00149"/>
    </source>
</evidence>
<dbReference type="GO" id="GO:0000166">
    <property type="term" value="F:nucleotide binding"/>
    <property type="evidence" value="ECO:0007669"/>
    <property type="project" value="UniProtKB-KW"/>
</dbReference>
<dbReference type="Proteomes" id="UP000290909">
    <property type="component" value="Chromosome"/>
</dbReference>
<dbReference type="Gene3D" id="3.90.780.10">
    <property type="entry name" value="5'-Nucleotidase, C-terminal domain"/>
    <property type="match status" value="1"/>
</dbReference>
<keyword evidence="6" id="KW-0540">Nuclease</keyword>
<feature type="domain" description="5'-Nucleotidase C-terminal" evidence="5">
    <location>
        <begin position="407"/>
        <end position="475"/>
    </location>
</feature>
<comment type="subcellular location">
    <subcellularLocation>
        <location evidence="1">Cell envelope</location>
    </subcellularLocation>
</comment>
<dbReference type="GO" id="GO:0009166">
    <property type="term" value="P:nucleotide catabolic process"/>
    <property type="evidence" value="ECO:0007669"/>
    <property type="project" value="InterPro"/>
</dbReference>
<dbReference type="InterPro" id="IPR036907">
    <property type="entry name" value="5'-Nucleotdase_C_sf"/>
</dbReference>
<keyword evidence="7" id="KW-1185">Reference proteome</keyword>
<dbReference type="Gene3D" id="2.60.40.4270">
    <property type="entry name" value="Listeria-Bacteroides repeat domain"/>
    <property type="match status" value="1"/>
</dbReference>
<evidence type="ECO:0000256" key="3">
    <source>
        <dbReference type="RuleBase" id="RU362119"/>
    </source>
</evidence>
<dbReference type="EMBL" id="LR215050">
    <property type="protein sequence ID" value="VEU82484.1"/>
    <property type="molecule type" value="Genomic_DNA"/>
</dbReference>
<evidence type="ECO:0000259" key="5">
    <source>
        <dbReference type="Pfam" id="PF02872"/>
    </source>
</evidence>
<dbReference type="Gene3D" id="3.60.21.10">
    <property type="match status" value="1"/>
</dbReference>
<protein>
    <submittedName>
        <fullName evidence="6">Endonuclease YhcR</fullName>
        <ecNumber evidence="6">3.1.31.-</ecNumber>
    </submittedName>
</protein>
<dbReference type="PANTHER" id="PTHR11575:SF24">
    <property type="entry name" value="5'-NUCLEOTIDASE"/>
    <property type="match status" value="1"/>
</dbReference>
<dbReference type="InterPro" id="IPR006179">
    <property type="entry name" value="5_nucleotidase/apyrase"/>
</dbReference>
<dbReference type="InterPro" id="IPR004843">
    <property type="entry name" value="Calcineurin-like_PHP"/>
</dbReference>
<evidence type="ECO:0000256" key="2">
    <source>
        <dbReference type="ARBA" id="ARBA00022729"/>
    </source>
</evidence>
<evidence type="ECO:0000256" key="1">
    <source>
        <dbReference type="ARBA" id="ARBA00004196"/>
    </source>
</evidence>
<dbReference type="NCBIfam" id="TIGR02543">
    <property type="entry name" value="List_Bact_rpt"/>
    <property type="match status" value="1"/>
</dbReference>
<dbReference type="RefSeq" id="WP_035368313.1">
    <property type="nucleotide sequence ID" value="NZ_LR215050.1"/>
</dbReference>
<dbReference type="InterPro" id="IPR013378">
    <property type="entry name" value="InlB-like_B-rpt"/>
</dbReference>
<feature type="domain" description="Calcineurin-like phosphoesterase" evidence="4">
    <location>
        <begin position="108"/>
        <end position="323"/>
    </location>
</feature>
<keyword evidence="3" id="KW-0547">Nucleotide-binding</keyword>
<dbReference type="PROSITE" id="PS51257">
    <property type="entry name" value="PROKAR_LIPOPROTEIN"/>
    <property type="match status" value="1"/>
</dbReference>
<dbReference type="Pfam" id="PF02872">
    <property type="entry name" value="5_nucleotid_C"/>
    <property type="match status" value="1"/>
</dbReference>
<keyword evidence="3 6" id="KW-0378">Hydrolase</keyword>
<dbReference type="KEGG" id="ahk:NCTC10172_00495"/>
<dbReference type="Pfam" id="PF00149">
    <property type="entry name" value="Metallophos"/>
    <property type="match status" value="1"/>
</dbReference>
<dbReference type="GO" id="GO:0030313">
    <property type="term" value="C:cell envelope"/>
    <property type="evidence" value="ECO:0007669"/>
    <property type="project" value="UniProtKB-SubCell"/>
</dbReference>
<comment type="similarity">
    <text evidence="3">Belongs to the 5'-nucleotidase family.</text>
</comment>
<evidence type="ECO:0000313" key="6">
    <source>
        <dbReference type="EMBL" id="VEU82484.1"/>
    </source>
</evidence>
<organism evidence="6 7">
    <name type="scientific">Acholeplasma hippikon</name>
    <dbReference type="NCBI Taxonomy" id="264636"/>
    <lineage>
        <taxon>Bacteria</taxon>
        <taxon>Bacillati</taxon>
        <taxon>Mycoplasmatota</taxon>
        <taxon>Mollicutes</taxon>
        <taxon>Acholeplasmatales</taxon>
        <taxon>Acholeplasmataceae</taxon>
        <taxon>Acholeplasma</taxon>
    </lineage>
</organism>
<keyword evidence="6" id="KW-0255">Endonuclease</keyword>
<dbReference type="EC" id="3.1.31.-" evidence="6"/>
<dbReference type="PRINTS" id="PR01607">
    <property type="entry name" value="APYRASEFAMLY"/>
</dbReference>
<dbReference type="STRING" id="1408416.GCA_000702765_00181"/>
<dbReference type="InterPro" id="IPR042229">
    <property type="entry name" value="Listeria/Bacterioides_rpt_sf"/>
</dbReference>
<dbReference type="GO" id="GO:0004519">
    <property type="term" value="F:endonuclease activity"/>
    <property type="evidence" value="ECO:0007669"/>
    <property type="project" value="UniProtKB-KW"/>
</dbReference>
<dbReference type="InterPro" id="IPR029052">
    <property type="entry name" value="Metallo-depent_PP-like"/>
</dbReference>
<dbReference type="GO" id="GO:0016787">
    <property type="term" value="F:hydrolase activity"/>
    <property type="evidence" value="ECO:0007669"/>
    <property type="project" value="UniProtKB-KW"/>
</dbReference>
<sequence length="568" mass="64490">MKKILTGFMIIISMVILVSCFKTEEEKETFKITYMVDYKTYLEQTIVAGKIALEPQSPSKDNYEFKGWYLDLDFSTKYDFVDPVTSDLYLFAKFIDSNPNKPENAEFTFYYINDLHGAVLADGSSMGLASIANVVLTDKTNKPDETLFLGGGDLLQGQIISNYYDGASVIDILNDMKLDAFVVGNHEFDWGFEEVIMPYFNGENELQANYPILGANIYDKNTYKLIDDMGEYTIINKQGLKIAVIGTIGYGLESSISFTRVEKYIFIDPVERTQKLAEHVRTNEGADIVIAVNHQDSSQYNEAVTRFTGNQTVDAVFNGHTHYNYVRYVNGKPVIQSGANGTYLGKLVLSYDQKNGVKVKEAINLNKYNEPRLNTEHPKVKEKVDFYHEEIEPLYEPILYSSKYYSRDEVAYFITDLMLEKTNADVAIHNFGGTRDDISQGEGMSYSKLFQISPFDNTVVTVKILGRNLNYVLSGNANTFKTGLNQNNIDPNKYYVVATNDYIYGGSSILKAGLDVKYTGLTILDMFVENVELQKEMGYLNWNMENRVTLTQLVSITFINKKESYLEF</sequence>
<keyword evidence="2" id="KW-0732">Signal</keyword>
<dbReference type="SUPFAM" id="SSF56300">
    <property type="entry name" value="Metallo-dependent phosphatases"/>
    <property type="match status" value="1"/>
</dbReference>
<dbReference type="AlphaFoldDB" id="A0A449BJ47"/>
<dbReference type="SUPFAM" id="SSF55816">
    <property type="entry name" value="5'-nucleotidase (syn. UDP-sugar hydrolase), C-terminal domain"/>
    <property type="match status" value="1"/>
</dbReference>
<accession>A0A449BJ47</accession>
<dbReference type="Pfam" id="PF09479">
    <property type="entry name" value="Flg_new"/>
    <property type="match status" value="1"/>
</dbReference>
<gene>
    <name evidence="6" type="primary">yhcR</name>
    <name evidence="6" type="ORF">NCTC10172_00495</name>
</gene>
<evidence type="ECO:0000313" key="7">
    <source>
        <dbReference type="Proteomes" id="UP000290909"/>
    </source>
</evidence>
<dbReference type="InterPro" id="IPR008334">
    <property type="entry name" value="5'-Nucleotdase_C"/>
</dbReference>
<reference evidence="6 7" key="1">
    <citation type="submission" date="2019-01" db="EMBL/GenBank/DDBJ databases">
        <authorList>
            <consortium name="Pathogen Informatics"/>
        </authorList>
    </citation>
    <scope>NUCLEOTIDE SEQUENCE [LARGE SCALE GENOMIC DNA]</scope>
    <source>
        <strain evidence="6 7">NCTC10172</strain>
    </source>
</reference>
<proteinExistence type="inferred from homology"/>